<dbReference type="EMBL" id="JAEUBG010004715">
    <property type="protein sequence ID" value="KAH3680558.1"/>
    <property type="molecule type" value="Genomic_DNA"/>
</dbReference>
<evidence type="ECO:0000313" key="4">
    <source>
        <dbReference type="Proteomes" id="UP000774326"/>
    </source>
</evidence>
<evidence type="ECO:0000256" key="2">
    <source>
        <dbReference type="SAM" id="SignalP"/>
    </source>
</evidence>
<feature type="region of interest" description="Disordered" evidence="1">
    <location>
        <begin position="104"/>
        <end position="222"/>
    </location>
</feature>
<feature type="non-terminal residue" evidence="3">
    <location>
        <position position="222"/>
    </location>
</feature>
<dbReference type="Proteomes" id="UP000774326">
    <property type="component" value="Unassembled WGS sequence"/>
</dbReference>
<comment type="caution">
    <text evidence="3">The sequence shown here is derived from an EMBL/GenBank/DDBJ whole genome shotgun (WGS) entry which is preliminary data.</text>
</comment>
<evidence type="ECO:0000313" key="3">
    <source>
        <dbReference type="EMBL" id="KAH3680558.1"/>
    </source>
</evidence>
<reference evidence="3" key="1">
    <citation type="journal article" date="2021" name="Open Biol.">
        <title>Shared evolutionary footprints suggest mitochondrial oxidative damage underlies multiple complex I losses in fungi.</title>
        <authorList>
            <person name="Schikora-Tamarit M.A."/>
            <person name="Marcet-Houben M."/>
            <person name="Nosek J."/>
            <person name="Gabaldon T."/>
        </authorList>
    </citation>
    <scope>NUCLEOTIDE SEQUENCE</scope>
    <source>
        <strain evidence="3">CBS2887</strain>
    </source>
</reference>
<feature type="compositionally biased region" description="Basic and acidic residues" evidence="1">
    <location>
        <begin position="172"/>
        <end position="184"/>
    </location>
</feature>
<organism evidence="3 4">
    <name type="scientific">Wickerhamomyces pijperi</name>
    <name type="common">Yeast</name>
    <name type="synonym">Pichia pijperi</name>
    <dbReference type="NCBI Taxonomy" id="599730"/>
    <lineage>
        <taxon>Eukaryota</taxon>
        <taxon>Fungi</taxon>
        <taxon>Dikarya</taxon>
        <taxon>Ascomycota</taxon>
        <taxon>Saccharomycotina</taxon>
        <taxon>Saccharomycetes</taxon>
        <taxon>Phaffomycetales</taxon>
        <taxon>Wickerhamomycetaceae</taxon>
        <taxon>Wickerhamomyces</taxon>
    </lineage>
</organism>
<proteinExistence type="predicted"/>
<protein>
    <submittedName>
        <fullName evidence="3">Uncharacterized protein</fullName>
    </submittedName>
</protein>
<gene>
    <name evidence="3" type="ORF">WICPIJ_008228</name>
</gene>
<keyword evidence="2" id="KW-0732">Signal</keyword>
<keyword evidence="4" id="KW-1185">Reference proteome</keyword>
<name>A0A9P8PYA6_WICPI</name>
<sequence>MLLRNLGWLLPLAIYVVANPRYIIQLEPGEEVVSQFIQQDAEIAAQGNGQGGQAVSSLDVIKTIVIGDFQVVVTELDQEGIERAKKNSHVRDILADFEVRIFGKRDEGSDGEGQGQGQGHREDEWNPDDYDPNRQPIFFPDPVERERQRLQVPPPDFVAPGPDDWFGEPDDEARSPEEIEERNRTRNSTPSPAPEAVPEPTPVPEPVPELSIKEPELTPAPL</sequence>
<accession>A0A9P8PYA6</accession>
<feature type="compositionally biased region" description="Pro residues" evidence="1">
    <location>
        <begin position="191"/>
        <end position="207"/>
    </location>
</feature>
<feature type="signal peptide" evidence="2">
    <location>
        <begin position="1"/>
        <end position="18"/>
    </location>
</feature>
<dbReference type="AlphaFoldDB" id="A0A9P8PYA6"/>
<evidence type="ECO:0000256" key="1">
    <source>
        <dbReference type="SAM" id="MobiDB-lite"/>
    </source>
</evidence>
<feature type="chain" id="PRO_5040388622" evidence="2">
    <location>
        <begin position="19"/>
        <end position="222"/>
    </location>
</feature>
<reference evidence="3" key="2">
    <citation type="submission" date="2021-01" db="EMBL/GenBank/DDBJ databases">
        <authorList>
            <person name="Schikora-Tamarit M.A."/>
        </authorList>
    </citation>
    <scope>NUCLEOTIDE SEQUENCE</scope>
    <source>
        <strain evidence="3">CBS2887</strain>
    </source>
</reference>